<dbReference type="InterPro" id="IPR001917">
    <property type="entry name" value="Aminotrans_II_pyridoxalP_BS"/>
</dbReference>
<dbReference type="PROSITE" id="PS00599">
    <property type="entry name" value="AA_TRANSFER_CLASS_2"/>
    <property type="match status" value="1"/>
</dbReference>
<evidence type="ECO:0000256" key="1">
    <source>
        <dbReference type="ARBA" id="ARBA00001933"/>
    </source>
</evidence>
<evidence type="ECO:0000256" key="3">
    <source>
        <dbReference type="ARBA" id="ARBA00010008"/>
    </source>
</evidence>
<comment type="caution">
    <text evidence="8">The sequence shown here is derived from an EMBL/GenBank/DDBJ whole genome shotgun (WGS) entry which is preliminary data.</text>
</comment>
<evidence type="ECO:0000256" key="5">
    <source>
        <dbReference type="ARBA" id="ARBA00022898"/>
    </source>
</evidence>
<evidence type="ECO:0000313" key="9">
    <source>
        <dbReference type="Proteomes" id="UP000249542"/>
    </source>
</evidence>
<dbReference type="Proteomes" id="UP000249542">
    <property type="component" value="Unassembled WGS sequence"/>
</dbReference>
<evidence type="ECO:0000256" key="4">
    <source>
        <dbReference type="ARBA" id="ARBA00022679"/>
    </source>
</evidence>
<name>A0A2W7IB76_9FLAO</name>
<proteinExistence type="inferred from homology"/>
<feature type="domain" description="Aminotransferase class I/classII large" evidence="7">
    <location>
        <begin position="30"/>
        <end position="375"/>
    </location>
</feature>
<keyword evidence="9" id="KW-1185">Reference proteome</keyword>
<dbReference type="GO" id="GO:0016740">
    <property type="term" value="F:transferase activity"/>
    <property type="evidence" value="ECO:0007669"/>
    <property type="project" value="UniProtKB-KW"/>
</dbReference>
<dbReference type="GO" id="GO:0030170">
    <property type="term" value="F:pyridoxal phosphate binding"/>
    <property type="evidence" value="ECO:0007669"/>
    <property type="project" value="InterPro"/>
</dbReference>
<evidence type="ECO:0000256" key="6">
    <source>
        <dbReference type="RuleBase" id="RU003693"/>
    </source>
</evidence>
<evidence type="ECO:0000313" key="8">
    <source>
        <dbReference type="EMBL" id="PZW43954.1"/>
    </source>
</evidence>
<keyword evidence="5 6" id="KW-0663">Pyridoxal phosphate</keyword>
<dbReference type="InterPro" id="IPR015422">
    <property type="entry name" value="PyrdxlP-dep_Trfase_small"/>
</dbReference>
<evidence type="ECO:0000256" key="2">
    <source>
        <dbReference type="ARBA" id="ARBA00005189"/>
    </source>
</evidence>
<comment type="similarity">
    <text evidence="3">Belongs to the class-II pyridoxal-phosphate-dependent aminotransferase family. BioF subfamily.</text>
</comment>
<dbReference type="InterPro" id="IPR050087">
    <property type="entry name" value="AON_synthase_class-II"/>
</dbReference>
<keyword evidence="4" id="KW-0808">Transferase</keyword>
<dbReference type="PANTHER" id="PTHR13693:SF77">
    <property type="entry name" value="8-AMINO-7-OXONONANOATE SYNTHASE"/>
    <property type="match status" value="1"/>
</dbReference>
<dbReference type="PANTHER" id="PTHR13693">
    <property type="entry name" value="CLASS II AMINOTRANSFERASE/8-AMINO-7-OXONONANOATE SYNTHASE"/>
    <property type="match status" value="1"/>
</dbReference>
<dbReference type="InterPro" id="IPR015424">
    <property type="entry name" value="PyrdxlP-dep_Trfase"/>
</dbReference>
<organism evidence="8 9">
    <name type="scientific">Mesonia algae</name>
    <dbReference type="NCBI Taxonomy" id="213248"/>
    <lineage>
        <taxon>Bacteria</taxon>
        <taxon>Pseudomonadati</taxon>
        <taxon>Bacteroidota</taxon>
        <taxon>Flavobacteriia</taxon>
        <taxon>Flavobacteriales</taxon>
        <taxon>Flavobacteriaceae</taxon>
        <taxon>Mesonia</taxon>
    </lineage>
</organism>
<comment type="cofactor">
    <cofactor evidence="1 6">
        <name>pyridoxal 5'-phosphate</name>
        <dbReference type="ChEBI" id="CHEBI:597326"/>
    </cofactor>
</comment>
<dbReference type="RefSeq" id="WP_111539633.1">
    <property type="nucleotide sequence ID" value="NZ_QKYV01000001.1"/>
</dbReference>
<dbReference type="Pfam" id="PF00155">
    <property type="entry name" value="Aminotran_1_2"/>
    <property type="match status" value="1"/>
</dbReference>
<dbReference type="Gene3D" id="3.40.640.10">
    <property type="entry name" value="Type I PLP-dependent aspartate aminotransferase-like (Major domain)"/>
    <property type="match status" value="1"/>
</dbReference>
<dbReference type="SUPFAM" id="SSF53383">
    <property type="entry name" value="PLP-dependent transferases"/>
    <property type="match status" value="1"/>
</dbReference>
<dbReference type="AlphaFoldDB" id="A0A2W7IB76"/>
<dbReference type="InterPro" id="IPR004839">
    <property type="entry name" value="Aminotransferase_I/II_large"/>
</dbReference>
<evidence type="ECO:0000259" key="7">
    <source>
        <dbReference type="Pfam" id="PF00155"/>
    </source>
</evidence>
<dbReference type="Gene3D" id="3.90.1150.10">
    <property type="entry name" value="Aspartate Aminotransferase, domain 1"/>
    <property type="match status" value="1"/>
</dbReference>
<gene>
    <name evidence="8" type="ORF">LX95_00283</name>
</gene>
<dbReference type="InterPro" id="IPR015421">
    <property type="entry name" value="PyrdxlP-dep_Trfase_major"/>
</dbReference>
<reference evidence="8 9" key="1">
    <citation type="submission" date="2018-06" db="EMBL/GenBank/DDBJ databases">
        <title>Genomic Encyclopedia of Archaeal and Bacterial Type Strains, Phase II (KMG-II): from individual species to whole genera.</title>
        <authorList>
            <person name="Goeker M."/>
        </authorList>
    </citation>
    <scope>NUCLEOTIDE SEQUENCE [LARGE SCALE GENOMIC DNA]</scope>
    <source>
        <strain evidence="8 9">DSM 15361</strain>
    </source>
</reference>
<accession>A0A2W7IB76</accession>
<protein>
    <submittedName>
        <fullName evidence="8">8-amino-7-oxononanoate synthase</fullName>
    </submittedName>
</protein>
<sequence>MKQLAKNLQSKLQNRKENHLYRSLGKTQAKEINFYSNDYLGFSKNSSISLKAEKILQQFHISQHGSTGSRLISGNHKLFQVTEEFIAHYHKEESALLFNSGYDANVGVLSSVPQRGDVILYDEFSHASIRDGIQLSSAKSYKFTHNNLADLELKLEKFSKSSQNIYVVTESVFSMDGDSPDLKKLVDICSNKNAFVIIDEAHALGVIGEKGEGLVQILGLEKNVFARVVTFGKALGAHGAGVIGSHQLCNFLINFAKSFIYTTSLAPHTVAIIYASYQFLAKTEQRKNLEKNISYFKSQIDAFQLNSKFIASVTPIQSFMISGNENALRLAKTLEENDISAKAILSPTVKMKEERIRICLNAQHTLDEINSLLQILKNY</sequence>
<dbReference type="EMBL" id="QKYV01000001">
    <property type="protein sequence ID" value="PZW43954.1"/>
    <property type="molecule type" value="Genomic_DNA"/>
</dbReference>
<comment type="pathway">
    <text evidence="2">Lipid metabolism.</text>
</comment>